<organism evidence="1 2">
    <name type="scientific">Stutzerimonas stutzeri</name>
    <name type="common">Pseudomonas stutzeri</name>
    <dbReference type="NCBI Taxonomy" id="316"/>
    <lineage>
        <taxon>Bacteria</taxon>
        <taxon>Pseudomonadati</taxon>
        <taxon>Pseudomonadota</taxon>
        <taxon>Gammaproteobacteria</taxon>
        <taxon>Pseudomonadales</taxon>
        <taxon>Pseudomonadaceae</taxon>
        <taxon>Stutzerimonas</taxon>
    </lineage>
</organism>
<dbReference type="AlphaFoldDB" id="A0A172WRY5"/>
<dbReference type="EMBL" id="CP015641">
    <property type="protein sequence ID" value="ANF26039.1"/>
    <property type="molecule type" value="Genomic_DNA"/>
</dbReference>
<reference evidence="1 2" key="1">
    <citation type="submission" date="2016-05" db="EMBL/GenBank/DDBJ databases">
        <title>Genome sequence of Pseudomonas stutzeri 273 and identification of the exopolysaccharide biosynthesis locus.</title>
        <authorList>
            <person name="Wu S."/>
            <person name="Sun C."/>
        </authorList>
    </citation>
    <scope>NUCLEOTIDE SEQUENCE [LARGE SCALE GENOMIC DNA]</scope>
    <source>
        <strain evidence="1 2">273</strain>
    </source>
</reference>
<gene>
    <name evidence="1" type="ORF">PS273GM_13235</name>
</gene>
<accession>A0A172WRY5</accession>
<evidence type="ECO:0000313" key="1">
    <source>
        <dbReference type="EMBL" id="ANF26039.1"/>
    </source>
</evidence>
<dbReference type="Proteomes" id="UP000077787">
    <property type="component" value="Chromosome"/>
</dbReference>
<protein>
    <submittedName>
        <fullName evidence="1">Uncharacterized protein</fullName>
    </submittedName>
</protein>
<evidence type="ECO:0000313" key="2">
    <source>
        <dbReference type="Proteomes" id="UP000077787"/>
    </source>
</evidence>
<sequence>MRVRSVMSAEFKQASEDVVMQAVNDGRLSADQPSLRKHHARQRRAALAAALIAEWSLPSDIDAVALLASAPRLRRQIELIAENHALHFGVAE</sequence>
<dbReference type="OrthoDB" id="9969310at2"/>
<dbReference type="RefSeq" id="WP_064481612.1">
    <property type="nucleotide sequence ID" value="NZ_CP015641.1"/>
</dbReference>
<name>A0A172WRY5_STUST</name>
<proteinExistence type="predicted"/>